<name>A0A0V1H9T1_9BILA</name>
<dbReference type="GO" id="GO:0005829">
    <property type="term" value="C:cytosol"/>
    <property type="evidence" value="ECO:0007669"/>
    <property type="project" value="TreeGrafter"/>
</dbReference>
<gene>
    <name evidence="6" type="ORF">T11_10379</name>
</gene>
<comment type="subcellular location">
    <subcellularLocation>
        <location evidence="1">Lipid droplet</location>
    </subcellularLocation>
</comment>
<evidence type="ECO:0000313" key="7">
    <source>
        <dbReference type="Proteomes" id="UP000055024"/>
    </source>
</evidence>
<organism evidence="6 7">
    <name type="scientific">Trichinella zimbabwensis</name>
    <dbReference type="NCBI Taxonomy" id="268475"/>
    <lineage>
        <taxon>Eukaryota</taxon>
        <taxon>Metazoa</taxon>
        <taxon>Ecdysozoa</taxon>
        <taxon>Nematoda</taxon>
        <taxon>Enoplea</taxon>
        <taxon>Dorylaimia</taxon>
        <taxon>Trichinellida</taxon>
        <taxon>Trichinellidae</taxon>
        <taxon>Trichinella</taxon>
    </lineage>
</organism>
<proteinExistence type="inferred from homology"/>
<evidence type="ECO:0000256" key="2">
    <source>
        <dbReference type="ARBA" id="ARBA00006311"/>
    </source>
</evidence>
<evidence type="ECO:0008006" key="8">
    <source>
        <dbReference type="Google" id="ProtNLM"/>
    </source>
</evidence>
<evidence type="ECO:0000256" key="4">
    <source>
        <dbReference type="SAM" id="MobiDB-lite"/>
    </source>
</evidence>
<dbReference type="PANTHER" id="PTHR14024:SF49">
    <property type="entry name" value="LIPID STORAGE DROPLETS SURFACE-BINDING PROTEIN 1"/>
    <property type="match status" value="1"/>
</dbReference>
<evidence type="ECO:0000256" key="1">
    <source>
        <dbReference type="ARBA" id="ARBA00004502"/>
    </source>
</evidence>
<dbReference type="GO" id="GO:0019915">
    <property type="term" value="P:lipid storage"/>
    <property type="evidence" value="ECO:0007669"/>
    <property type="project" value="TreeGrafter"/>
</dbReference>
<comment type="similarity">
    <text evidence="2">Belongs to the perilipin family.</text>
</comment>
<dbReference type="Proteomes" id="UP000055024">
    <property type="component" value="Unassembled WGS sequence"/>
</dbReference>
<feature type="region of interest" description="Disordered" evidence="4">
    <location>
        <begin position="18"/>
        <end position="42"/>
    </location>
</feature>
<dbReference type="OrthoDB" id="376826at2759"/>
<dbReference type="STRING" id="268475.A0A0V1H9T1"/>
<dbReference type="InterPro" id="IPR004279">
    <property type="entry name" value="Perilipin"/>
</dbReference>
<keyword evidence="3" id="KW-0551">Lipid droplet</keyword>
<dbReference type="EMBL" id="JYDP01000106">
    <property type="protein sequence ID" value="KRZ07169.1"/>
    <property type="molecule type" value="Genomic_DNA"/>
</dbReference>
<sequence>LIRFALLMADLISSISQDHVPSCEKNDEQETDPIDRPNDHPIDDVLTSTMLTAVDETDLNTTRNASVAESNTTNENSFESTVMEESLIEEGFSIGNANQPTIVTCRSDNFENFEKSPVNMDMSVQLNVQLLHRLHSLPLIKEAVSQAFQLYGWTKKRNQLLNCTLDTTETTLKTMAGNLCSLPLIRLLFTPVNILDKFACSQFDKIEARYPIIKSNLDDIYEFTKHVYERSYLKKGIDSVYNFRDFGVQKINDTREMCFNLLETVKEMKEVNPDMGYAICISQHILNTVLEFTDAYITKHIPEYDRERLKTETAEADMYMKRMKNLYSKLVSAVNHSTCDGYAHLKVNIYLALQQCKLTFCIMKMVSSTFSYAKEISVAKIVEENKQKVINFVKRNYSTFASNFDQTVMRIFHLLAMNAAFLSHQISKCCVVHLPLKAQTVTMSAFHHIDNICNTILKAQSTDVLKEELITEATLKVDIYWQQICEAINSAADCPLINWLAISVEGIEFDEDLLIIDPSQRLPMPEVVELYIQPRLICEIRRG</sequence>
<feature type="compositionally biased region" description="Basic and acidic residues" evidence="4">
    <location>
        <begin position="21"/>
        <end position="42"/>
    </location>
</feature>
<keyword evidence="5" id="KW-0732">Signal</keyword>
<accession>A0A0V1H9T1</accession>
<feature type="signal peptide" evidence="5">
    <location>
        <begin position="1"/>
        <end position="17"/>
    </location>
</feature>
<evidence type="ECO:0000256" key="3">
    <source>
        <dbReference type="ARBA" id="ARBA00022677"/>
    </source>
</evidence>
<dbReference type="Pfam" id="PF03036">
    <property type="entry name" value="Perilipin"/>
    <property type="match status" value="1"/>
</dbReference>
<dbReference type="PANTHER" id="PTHR14024">
    <property type="entry name" value="PERILIPIN"/>
    <property type="match status" value="1"/>
</dbReference>
<comment type="caution">
    <text evidence="6">The sequence shown here is derived from an EMBL/GenBank/DDBJ whole genome shotgun (WGS) entry which is preliminary data.</text>
</comment>
<dbReference type="GO" id="GO:0005811">
    <property type="term" value="C:lipid droplet"/>
    <property type="evidence" value="ECO:0007669"/>
    <property type="project" value="UniProtKB-SubCell"/>
</dbReference>
<keyword evidence="7" id="KW-1185">Reference proteome</keyword>
<reference evidence="6 7" key="1">
    <citation type="submission" date="2015-01" db="EMBL/GenBank/DDBJ databases">
        <title>Evolution of Trichinella species and genotypes.</title>
        <authorList>
            <person name="Korhonen P.K."/>
            <person name="Edoardo P."/>
            <person name="Giuseppe L.R."/>
            <person name="Gasser R.B."/>
        </authorList>
    </citation>
    <scope>NUCLEOTIDE SEQUENCE [LARGE SCALE GENOMIC DNA]</scope>
    <source>
        <strain evidence="6">ISS1029</strain>
    </source>
</reference>
<dbReference type="GO" id="GO:0010890">
    <property type="term" value="P:positive regulation of triglyceride storage"/>
    <property type="evidence" value="ECO:0007669"/>
    <property type="project" value="TreeGrafter"/>
</dbReference>
<protein>
    <recommendedName>
        <fullName evidence="8">Lipid storage droplets surface-binding protein 1</fullName>
    </recommendedName>
</protein>
<dbReference type="AlphaFoldDB" id="A0A0V1H9T1"/>
<feature type="non-terminal residue" evidence="6">
    <location>
        <position position="1"/>
    </location>
</feature>
<evidence type="ECO:0000256" key="5">
    <source>
        <dbReference type="SAM" id="SignalP"/>
    </source>
</evidence>
<evidence type="ECO:0000313" key="6">
    <source>
        <dbReference type="EMBL" id="KRZ07169.1"/>
    </source>
</evidence>
<feature type="chain" id="PRO_5006878970" description="Lipid storage droplets surface-binding protein 1" evidence="5">
    <location>
        <begin position="18"/>
        <end position="543"/>
    </location>
</feature>